<sequence length="294" mass="35122">MESLQYRLFSGIVSKLPIKLRLQLLYYRKYKKFINYSHPKNFNEKIQLKKIHDRSEYLTIGADKLAAKEFIKTIAPELYIPKTLWVAKYIADFDMFPFNKMPNDYVLKANHTSQTIEFVRNGKHFSKPEMKAFAGRWFKKDQSGSLGEWGYQNIPPRVFAEEFLDFNGTTPDDYKLHVIDGKVEFIQLDQGRFEEHFRNHYDRDWNELGFTVAYPRCTPVPKKPEFIDQMIEIAERIGQYYDMVRVDLYFHNNQITFSELTMYPAAGFAPFPEEWDEKFGKRWILDYPTYTQKK</sequence>
<organism evidence="1 2">
    <name type="scientific">Photobacterium aquimaris</name>
    <dbReference type="NCBI Taxonomy" id="512643"/>
    <lineage>
        <taxon>Bacteria</taxon>
        <taxon>Pseudomonadati</taxon>
        <taxon>Pseudomonadota</taxon>
        <taxon>Gammaproteobacteria</taxon>
        <taxon>Vibrionales</taxon>
        <taxon>Vibrionaceae</taxon>
        <taxon>Photobacterium</taxon>
    </lineage>
</organism>
<dbReference type="Proteomes" id="UP000196485">
    <property type="component" value="Unassembled WGS sequence"/>
</dbReference>
<accession>A0A1Y6KZT9</accession>
<dbReference type="Pfam" id="PF14305">
    <property type="entry name" value="ATPgrasp_TupA"/>
    <property type="match status" value="1"/>
</dbReference>
<evidence type="ECO:0000313" key="2">
    <source>
        <dbReference type="Proteomes" id="UP000196485"/>
    </source>
</evidence>
<keyword evidence="2" id="KW-1185">Reference proteome</keyword>
<proteinExistence type="predicted"/>
<protein>
    <submittedName>
        <fullName evidence="1">Uncharacterized protein</fullName>
    </submittedName>
</protein>
<gene>
    <name evidence="1" type="ORF">PAQU9191_03001</name>
</gene>
<reference evidence="2" key="1">
    <citation type="submission" date="2017-06" db="EMBL/GenBank/DDBJ databases">
        <authorList>
            <person name="Rodrigo-Torres L."/>
            <person name="Arahal R. D."/>
            <person name="Lucena T."/>
        </authorList>
    </citation>
    <scope>NUCLEOTIDE SEQUENCE [LARGE SCALE GENOMIC DNA]</scope>
    <source>
        <strain evidence="2">type strain: CECT 9192</strain>
    </source>
</reference>
<evidence type="ECO:0000313" key="1">
    <source>
        <dbReference type="EMBL" id="SMY17689.1"/>
    </source>
</evidence>
<dbReference type="AlphaFoldDB" id="A0A1Y6KZT9"/>
<dbReference type="EMBL" id="FYAH01000007">
    <property type="protein sequence ID" value="SMY17689.1"/>
    <property type="molecule type" value="Genomic_DNA"/>
</dbReference>
<dbReference type="InterPro" id="IPR029465">
    <property type="entry name" value="ATPgrasp_TupA"/>
</dbReference>
<name>A0A1Y6KZT9_9GAMM</name>
<dbReference type="RefSeq" id="WP_087821501.1">
    <property type="nucleotide sequence ID" value="NZ_FYAH01000007.1"/>
</dbReference>